<dbReference type="CDD" id="cd05403">
    <property type="entry name" value="NT_KNTase_like"/>
    <property type="match status" value="1"/>
</dbReference>
<dbReference type="InterPro" id="IPR002934">
    <property type="entry name" value="Polymerase_NTP_transf_dom"/>
</dbReference>
<dbReference type="PANTHER" id="PTHR33933">
    <property type="entry name" value="NUCLEOTIDYLTRANSFERASE"/>
    <property type="match status" value="1"/>
</dbReference>
<feature type="domain" description="Polymerase nucleotidyl transferase" evidence="1">
    <location>
        <begin position="108"/>
        <end position="173"/>
    </location>
</feature>
<sequence>MLIPHKRKKILEIFLKDPFKEIHLREIARLSGVSLTNVDNSMRLFVKNGIFEKRRISNMTFFKPNLENETLLKIFEYLEFDKKKQFYDKNKNIARLLQKYTQDIVELSNKKIQLVILFGSVARGEWTKDSDIDILIVTSEKDDNITAMLNKAKINVSPLLEIRPVTTTTEKFIEGFRKKAEFYEQLWKDRIILYNDFLFWQLIKEGGKSYA</sequence>
<dbReference type="Pfam" id="PF01909">
    <property type="entry name" value="NTP_transf_2"/>
    <property type="match status" value="1"/>
</dbReference>
<evidence type="ECO:0000313" key="3">
    <source>
        <dbReference type="Proteomes" id="UP000231267"/>
    </source>
</evidence>
<protein>
    <recommendedName>
        <fullName evidence="1">Polymerase nucleotidyl transferase domain-containing protein</fullName>
    </recommendedName>
</protein>
<dbReference type="InterPro" id="IPR052548">
    <property type="entry name" value="Type_VII_TA_antitoxin"/>
</dbReference>
<gene>
    <name evidence="2" type="ORF">COW11_04900</name>
</gene>
<dbReference type="AlphaFoldDB" id="A0A2J0LJB1"/>
<accession>A0A2J0LJB1</accession>
<dbReference type="Gene3D" id="3.30.460.10">
    <property type="entry name" value="Beta Polymerase, domain 2"/>
    <property type="match status" value="1"/>
</dbReference>
<comment type="caution">
    <text evidence="2">The sequence shown here is derived from an EMBL/GenBank/DDBJ whole genome shotgun (WGS) entry which is preliminary data.</text>
</comment>
<dbReference type="GO" id="GO:0016779">
    <property type="term" value="F:nucleotidyltransferase activity"/>
    <property type="evidence" value="ECO:0007669"/>
    <property type="project" value="InterPro"/>
</dbReference>
<dbReference type="PANTHER" id="PTHR33933:SF1">
    <property type="entry name" value="PROTEIN ADENYLYLTRANSFERASE MNTA-RELATED"/>
    <property type="match status" value="1"/>
</dbReference>
<dbReference type="InterPro" id="IPR043519">
    <property type="entry name" value="NT_sf"/>
</dbReference>
<evidence type="ECO:0000259" key="1">
    <source>
        <dbReference type="Pfam" id="PF01909"/>
    </source>
</evidence>
<dbReference type="EMBL" id="PFGP01000110">
    <property type="protein sequence ID" value="PIW66130.1"/>
    <property type="molecule type" value="Genomic_DNA"/>
</dbReference>
<reference evidence="2 3" key="1">
    <citation type="submission" date="2017-09" db="EMBL/GenBank/DDBJ databases">
        <title>Depth-based differentiation of microbial function through sediment-hosted aquifers and enrichment of novel symbionts in the deep terrestrial subsurface.</title>
        <authorList>
            <person name="Probst A.J."/>
            <person name="Ladd B."/>
            <person name="Jarett J.K."/>
            <person name="Geller-Mcgrath D.E."/>
            <person name="Sieber C.M."/>
            <person name="Emerson J.B."/>
            <person name="Anantharaman K."/>
            <person name="Thomas B.C."/>
            <person name="Malmstrom R."/>
            <person name="Stieglmeier M."/>
            <person name="Klingl A."/>
            <person name="Woyke T."/>
            <person name="Ryan C.M."/>
            <person name="Banfield J.F."/>
        </authorList>
    </citation>
    <scope>NUCLEOTIDE SEQUENCE [LARGE SCALE GENOMIC DNA]</scope>
    <source>
        <strain evidence="2">CG12_big_fil_rev_8_21_14_0_65_43_15</strain>
    </source>
</reference>
<dbReference type="Proteomes" id="UP000231267">
    <property type="component" value="Unassembled WGS sequence"/>
</dbReference>
<organism evidence="2 3">
    <name type="scientific">Candidatus Taenaricola geysiri</name>
    <dbReference type="NCBI Taxonomy" id="1974752"/>
    <lineage>
        <taxon>Bacteria</taxon>
        <taxon>Pseudomonadati</taxon>
        <taxon>Candidatus Omnitrophota</taxon>
        <taxon>Candidatus Taenaricola</taxon>
    </lineage>
</organism>
<evidence type="ECO:0000313" key="2">
    <source>
        <dbReference type="EMBL" id="PIW66130.1"/>
    </source>
</evidence>
<dbReference type="SUPFAM" id="SSF81301">
    <property type="entry name" value="Nucleotidyltransferase"/>
    <property type="match status" value="1"/>
</dbReference>
<proteinExistence type="predicted"/>
<name>A0A2J0LJB1_9BACT</name>